<evidence type="ECO:0000259" key="2">
    <source>
        <dbReference type="Pfam" id="PF01408"/>
    </source>
</evidence>
<dbReference type="PANTHER" id="PTHR43818:SF11">
    <property type="entry name" value="BCDNA.GH03377"/>
    <property type="match status" value="1"/>
</dbReference>
<dbReference type="GO" id="GO:0000166">
    <property type="term" value="F:nucleotide binding"/>
    <property type="evidence" value="ECO:0007669"/>
    <property type="project" value="InterPro"/>
</dbReference>
<dbReference type="Gene3D" id="3.30.360.10">
    <property type="entry name" value="Dihydrodipicolinate Reductase, domain 2"/>
    <property type="match status" value="1"/>
</dbReference>
<reference evidence="3" key="1">
    <citation type="submission" date="2018-05" db="EMBL/GenBank/DDBJ databases">
        <authorList>
            <person name="Lanie J.A."/>
            <person name="Ng W.-L."/>
            <person name="Kazmierczak K.M."/>
            <person name="Andrzejewski T.M."/>
            <person name="Davidsen T.M."/>
            <person name="Wayne K.J."/>
            <person name="Tettelin H."/>
            <person name="Glass J.I."/>
            <person name="Rusch D."/>
            <person name="Podicherti R."/>
            <person name="Tsui H.-C.T."/>
            <person name="Winkler M.E."/>
        </authorList>
    </citation>
    <scope>NUCLEOTIDE SEQUENCE</scope>
</reference>
<protein>
    <recommendedName>
        <fullName evidence="2">Gfo/Idh/MocA-like oxidoreductase N-terminal domain-containing protein</fullName>
    </recommendedName>
</protein>
<gene>
    <name evidence="3" type="ORF">METZ01_LOCUS411601</name>
</gene>
<dbReference type="SUPFAM" id="SSF51735">
    <property type="entry name" value="NAD(P)-binding Rossmann-fold domains"/>
    <property type="match status" value="1"/>
</dbReference>
<feature type="non-terminal residue" evidence="3">
    <location>
        <position position="164"/>
    </location>
</feature>
<accession>A0A382WIS0</accession>
<dbReference type="GO" id="GO:0016491">
    <property type="term" value="F:oxidoreductase activity"/>
    <property type="evidence" value="ECO:0007669"/>
    <property type="project" value="UniProtKB-KW"/>
</dbReference>
<keyword evidence="1" id="KW-0560">Oxidoreductase</keyword>
<proteinExistence type="predicted"/>
<dbReference type="PANTHER" id="PTHR43818">
    <property type="entry name" value="BCDNA.GH03377"/>
    <property type="match status" value="1"/>
</dbReference>
<evidence type="ECO:0000256" key="1">
    <source>
        <dbReference type="ARBA" id="ARBA00023002"/>
    </source>
</evidence>
<feature type="domain" description="Gfo/Idh/MocA-like oxidoreductase N-terminal" evidence="2">
    <location>
        <begin position="4"/>
        <end position="131"/>
    </location>
</feature>
<sequence>MGSIGVAVVGMGWMGEVHARSYAQLRSRFGDEAPDIRLVVCVDDVEARAEGSRAKLGFDKCVTDWRKVIQDDEVTAVIVASPNATHREICEMASANGKHVFCEKPVGRNGVETASIEHAAREANIVSGVGYNYRHVPVVGQIQNLIASGTLGEITHYRGRFLVG</sequence>
<dbReference type="AlphaFoldDB" id="A0A382WIS0"/>
<dbReference type="InterPro" id="IPR050463">
    <property type="entry name" value="Gfo/Idh/MocA_oxidrdct_glycsds"/>
</dbReference>
<dbReference type="Gene3D" id="3.40.50.720">
    <property type="entry name" value="NAD(P)-binding Rossmann-like Domain"/>
    <property type="match status" value="1"/>
</dbReference>
<name>A0A382WIS0_9ZZZZ</name>
<dbReference type="EMBL" id="UINC01160223">
    <property type="protein sequence ID" value="SVD58747.1"/>
    <property type="molecule type" value="Genomic_DNA"/>
</dbReference>
<evidence type="ECO:0000313" key="3">
    <source>
        <dbReference type="EMBL" id="SVD58747.1"/>
    </source>
</evidence>
<dbReference type="Pfam" id="PF01408">
    <property type="entry name" value="GFO_IDH_MocA"/>
    <property type="match status" value="1"/>
</dbReference>
<dbReference type="InterPro" id="IPR036291">
    <property type="entry name" value="NAD(P)-bd_dom_sf"/>
</dbReference>
<organism evidence="3">
    <name type="scientific">marine metagenome</name>
    <dbReference type="NCBI Taxonomy" id="408172"/>
    <lineage>
        <taxon>unclassified sequences</taxon>
        <taxon>metagenomes</taxon>
        <taxon>ecological metagenomes</taxon>
    </lineage>
</organism>
<dbReference type="InterPro" id="IPR000683">
    <property type="entry name" value="Gfo/Idh/MocA-like_OxRdtase_N"/>
</dbReference>